<keyword evidence="11" id="KW-1015">Disulfide bond</keyword>
<feature type="chain" id="PRO_5002169886" description="Peptidase A1 domain-containing protein" evidence="13">
    <location>
        <begin position="24"/>
        <end position="523"/>
    </location>
</feature>
<feature type="signal peptide" evidence="13">
    <location>
        <begin position="1"/>
        <end position="23"/>
    </location>
</feature>
<dbReference type="PRINTS" id="PR00792">
    <property type="entry name" value="PEPSIN"/>
</dbReference>
<feature type="domain" description="Peptidase A1" evidence="14">
    <location>
        <begin position="202"/>
        <end position="520"/>
    </location>
</feature>
<evidence type="ECO:0000256" key="1">
    <source>
        <dbReference type="ARBA" id="ARBA00004236"/>
    </source>
</evidence>
<keyword evidence="8" id="KW-0325">Glycoprotein</keyword>
<keyword evidence="16" id="KW-1185">Reference proteome</keyword>
<dbReference type="PANTHER" id="PTHR47966:SF75">
    <property type="entry name" value="ENDOPEPTIDASE (CTSD), PUTATIVE (AFU_ORTHOLOGUE AFUA_4G07040)-RELATED"/>
    <property type="match status" value="1"/>
</dbReference>
<evidence type="ECO:0000256" key="7">
    <source>
        <dbReference type="ARBA" id="ARBA00023136"/>
    </source>
</evidence>
<dbReference type="CDD" id="cd05471">
    <property type="entry name" value="pepsin_like"/>
    <property type="match status" value="1"/>
</dbReference>
<reference evidence="15 16" key="1">
    <citation type="journal article" date="2014" name="PLoS Genet.">
        <title>Analysis of the Phlebiopsis gigantea genome, transcriptome and secretome provides insight into its pioneer colonization strategies of wood.</title>
        <authorList>
            <person name="Hori C."/>
            <person name="Ishida T."/>
            <person name="Igarashi K."/>
            <person name="Samejima M."/>
            <person name="Suzuki H."/>
            <person name="Master E."/>
            <person name="Ferreira P."/>
            <person name="Ruiz-Duenas F.J."/>
            <person name="Held B."/>
            <person name="Canessa P."/>
            <person name="Larrondo L.F."/>
            <person name="Schmoll M."/>
            <person name="Druzhinina I.S."/>
            <person name="Kubicek C.P."/>
            <person name="Gaskell J.A."/>
            <person name="Kersten P."/>
            <person name="St John F."/>
            <person name="Glasner J."/>
            <person name="Sabat G."/>
            <person name="Splinter BonDurant S."/>
            <person name="Syed K."/>
            <person name="Yadav J."/>
            <person name="Mgbeahuruike A.C."/>
            <person name="Kovalchuk A."/>
            <person name="Asiegbu F.O."/>
            <person name="Lackner G."/>
            <person name="Hoffmeister D."/>
            <person name="Rencoret J."/>
            <person name="Gutierrez A."/>
            <person name="Sun H."/>
            <person name="Lindquist E."/>
            <person name="Barry K."/>
            <person name="Riley R."/>
            <person name="Grigoriev I.V."/>
            <person name="Henrissat B."/>
            <person name="Kues U."/>
            <person name="Berka R.M."/>
            <person name="Martinez A.T."/>
            <person name="Covert S.F."/>
            <person name="Blanchette R.A."/>
            <person name="Cullen D."/>
        </authorList>
    </citation>
    <scope>NUCLEOTIDE SEQUENCE [LARGE SCALE GENOMIC DNA]</scope>
    <source>
        <strain evidence="15 16">11061_1 CR5-6</strain>
    </source>
</reference>
<protein>
    <recommendedName>
        <fullName evidence="14">Peptidase A1 domain-containing protein</fullName>
    </recommendedName>
</protein>
<keyword evidence="3" id="KW-1003">Cell membrane</keyword>
<dbReference type="FunFam" id="2.40.70.10:FF:000008">
    <property type="entry name" value="Cathepsin D"/>
    <property type="match status" value="1"/>
</dbReference>
<keyword evidence="4 12" id="KW-0645">Protease</keyword>
<proteinExistence type="inferred from homology"/>
<evidence type="ECO:0000256" key="4">
    <source>
        <dbReference type="ARBA" id="ARBA00022670"/>
    </source>
</evidence>
<keyword evidence="5 12" id="KW-0064">Aspartyl protease</keyword>
<evidence type="ECO:0000259" key="14">
    <source>
        <dbReference type="PROSITE" id="PS51767"/>
    </source>
</evidence>
<dbReference type="Pfam" id="PF00026">
    <property type="entry name" value="Asp"/>
    <property type="match status" value="1"/>
</dbReference>
<keyword evidence="9" id="KW-0449">Lipoprotein</keyword>
<dbReference type="GO" id="GO:0004190">
    <property type="term" value="F:aspartic-type endopeptidase activity"/>
    <property type="evidence" value="ECO:0007669"/>
    <property type="project" value="UniProtKB-KW"/>
</dbReference>
<keyword evidence="6 12" id="KW-0378">Hydrolase</keyword>
<dbReference type="FunFam" id="2.40.70.10:FF:000060">
    <property type="entry name" value="Aspartic-type endopeptidase ctsD"/>
    <property type="match status" value="1"/>
</dbReference>
<evidence type="ECO:0000256" key="6">
    <source>
        <dbReference type="ARBA" id="ARBA00022801"/>
    </source>
</evidence>
<dbReference type="InterPro" id="IPR033121">
    <property type="entry name" value="PEPTIDASE_A1"/>
</dbReference>
<comment type="subcellular location">
    <subcellularLocation>
        <location evidence="1">Cell membrane</location>
    </subcellularLocation>
</comment>
<dbReference type="InterPro" id="IPR001461">
    <property type="entry name" value="Aspartic_peptidase_A1"/>
</dbReference>
<dbReference type="GO" id="GO:0006508">
    <property type="term" value="P:proteolysis"/>
    <property type="evidence" value="ECO:0007669"/>
    <property type="project" value="UniProtKB-KW"/>
</dbReference>
<evidence type="ECO:0000256" key="8">
    <source>
        <dbReference type="ARBA" id="ARBA00023180"/>
    </source>
</evidence>
<dbReference type="GO" id="GO:0005886">
    <property type="term" value="C:plasma membrane"/>
    <property type="evidence" value="ECO:0007669"/>
    <property type="project" value="UniProtKB-SubCell"/>
</dbReference>
<sequence>MQLGLQFSALLASFLVILSGVEAAPTMKRGGMVTLPLKRITQARDDIHPQVLLQQHINRGLKRHARMTGRTEPSARELRDNLHKRLYIPAGGRKSVSKRFNRQGMNTPTAPVAGELLAAHSFARKGKGKGKAKGAAAAGAAGAAAAAAGAAGAAAASNSSNTGPGFSEIDAAAQQNGGLTVANTPTTGNSLGLDIEANDVGYIATVQLGTPPQDFKILMDSGSADFWVGGEQCQSEGGGGCGNHTFLGTQSSSSFVDTGNPFQVTYGSGEVAGNIITDNVNIAGLALNAHTFGVAQTESVDFSSDSVPFDGLMGLAQSTLSEQQTLTPVESLAKAGLISDAITSFKISRVADQKNDGEVTFGGLDSTKFDANSLVTFANVNKQGFWEGAMAAVTVNGQDLGLQGRTAILDTGTTLVIAPPSDAAAVHAAIPGAQSDGQGGFTIPCTTTASVALTFGGQSFAIDTRDLLFAPVDANDLTGDCVSGISSGQIGGATEWLVGDVFLKNAYFSTDVGQNQISLATLV</sequence>
<evidence type="ECO:0000256" key="5">
    <source>
        <dbReference type="ARBA" id="ARBA00022750"/>
    </source>
</evidence>
<evidence type="ECO:0000256" key="12">
    <source>
        <dbReference type="RuleBase" id="RU000454"/>
    </source>
</evidence>
<dbReference type="OrthoDB" id="2747330at2759"/>
<dbReference type="InterPro" id="IPR001969">
    <property type="entry name" value="Aspartic_peptidase_AS"/>
</dbReference>
<dbReference type="STRING" id="745531.A0A0C3SEZ3"/>
<feature type="active site" evidence="10">
    <location>
        <position position="220"/>
    </location>
</feature>
<evidence type="ECO:0000256" key="11">
    <source>
        <dbReference type="PIRSR" id="PIRSR601461-2"/>
    </source>
</evidence>
<feature type="active site" evidence="10">
    <location>
        <position position="410"/>
    </location>
</feature>
<dbReference type="PROSITE" id="PS00141">
    <property type="entry name" value="ASP_PROTEASE"/>
    <property type="match status" value="1"/>
</dbReference>
<accession>A0A0C3SEZ3</accession>
<dbReference type="SUPFAM" id="SSF50630">
    <property type="entry name" value="Acid proteases"/>
    <property type="match status" value="1"/>
</dbReference>
<evidence type="ECO:0000256" key="13">
    <source>
        <dbReference type="SAM" id="SignalP"/>
    </source>
</evidence>
<name>A0A0C3SEZ3_PHLG1</name>
<dbReference type="PANTHER" id="PTHR47966">
    <property type="entry name" value="BETA-SITE APP-CLEAVING ENZYME, ISOFORM A-RELATED"/>
    <property type="match status" value="1"/>
</dbReference>
<evidence type="ECO:0000313" key="16">
    <source>
        <dbReference type="Proteomes" id="UP000053257"/>
    </source>
</evidence>
<dbReference type="Proteomes" id="UP000053257">
    <property type="component" value="Unassembled WGS sequence"/>
</dbReference>
<dbReference type="InterPro" id="IPR034164">
    <property type="entry name" value="Pepsin-like_dom"/>
</dbReference>
<dbReference type="Gene3D" id="2.40.70.10">
    <property type="entry name" value="Acid Proteases"/>
    <property type="match status" value="2"/>
</dbReference>
<organism evidence="15 16">
    <name type="scientific">Phlebiopsis gigantea (strain 11061_1 CR5-6)</name>
    <name type="common">White-rot fungus</name>
    <name type="synonym">Peniophora gigantea</name>
    <dbReference type="NCBI Taxonomy" id="745531"/>
    <lineage>
        <taxon>Eukaryota</taxon>
        <taxon>Fungi</taxon>
        <taxon>Dikarya</taxon>
        <taxon>Basidiomycota</taxon>
        <taxon>Agaricomycotina</taxon>
        <taxon>Agaricomycetes</taxon>
        <taxon>Polyporales</taxon>
        <taxon>Phanerochaetaceae</taxon>
        <taxon>Phlebiopsis</taxon>
    </lineage>
</organism>
<gene>
    <name evidence="15" type="ORF">PHLGIDRAFT_125069</name>
</gene>
<keyword evidence="7" id="KW-0472">Membrane</keyword>
<evidence type="ECO:0000256" key="2">
    <source>
        <dbReference type="ARBA" id="ARBA00007447"/>
    </source>
</evidence>
<evidence type="ECO:0000256" key="10">
    <source>
        <dbReference type="PIRSR" id="PIRSR601461-1"/>
    </source>
</evidence>
<keyword evidence="13" id="KW-0732">Signal</keyword>
<feature type="disulfide bond" evidence="11">
    <location>
        <begin position="233"/>
        <end position="241"/>
    </location>
</feature>
<evidence type="ECO:0000313" key="15">
    <source>
        <dbReference type="EMBL" id="KIP11185.1"/>
    </source>
</evidence>
<evidence type="ECO:0000256" key="9">
    <source>
        <dbReference type="ARBA" id="ARBA00023288"/>
    </source>
</evidence>
<dbReference type="HOGENOM" id="CLU_013253_1_1_1"/>
<dbReference type="InterPro" id="IPR021109">
    <property type="entry name" value="Peptidase_aspartic_dom_sf"/>
</dbReference>
<comment type="similarity">
    <text evidence="2 12">Belongs to the peptidase A1 family.</text>
</comment>
<evidence type="ECO:0000256" key="3">
    <source>
        <dbReference type="ARBA" id="ARBA00022475"/>
    </source>
</evidence>
<dbReference type="EMBL" id="KN840448">
    <property type="protein sequence ID" value="KIP11185.1"/>
    <property type="molecule type" value="Genomic_DNA"/>
</dbReference>
<dbReference type="AlphaFoldDB" id="A0A0C3SEZ3"/>
<dbReference type="PROSITE" id="PS51767">
    <property type="entry name" value="PEPTIDASE_A1"/>
    <property type="match status" value="1"/>
</dbReference>